<dbReference type="InterPro" id="IPR002048">
    <property type="entry name" value="EF_hand_dom"/>
</dbReference>
<keyword evidence="1" id="KW-0677">Repeat</keyword>
<gene>
    <name evidence="4" type="ORF">ANCDUO_04155</name>
</gene>
<protein>
    <submittedName>
        <fullName evidence="4">EF hand</fullName>
    </submittedName>
</protein>
<dbReference type="AlphaFoldDB" id="A0A0C2H1S4"/>
<dbReference type="PANTHER" id="PTHR23050">
    <property type="entry name" value="CALCIUM BINDING PROTEIN"/>
    <property type="match status" value="1"/>
</dbReference>
<dbReference type="EMBL" id="KN727512">
    <property type="protein sequence ID" value="KIH65524.1"/>
    <property type="molecule type" value="Genomic_DNA"/>
</dbReference>
<keyword evidence="2" id="KW-0106">Calcium</keyword>
<dbReference type="OrthoDB" id="343296at2759"/>
<evidence type="ECO:0000313" key="5">
    <source>
        <dbReference type="Proteomes" id="UP000054047"/>
    </source>
</evidence>
<evidence type="ECO:0000256" key="2">
    <source>
        <dbReference type="ARBA" id="ARBA00022837"/>
    </source>
</evidence>
<dbReference type="CDD" id="cd00051">
    <property type="entry name" value="EFh"/>
    <property type="match status" value="1"/>
</dbReference>
<keyword evidence="5" id="KW-1185">Reference proteome</keyword>
<dbReference type="InterPro" id="IPR011992">
    <property type="entry name" value="EF-hand-dom_pair"/>
</dbReference>
<evidence type="ECO:0000256" key="1">
    <source>
        <dbReference type="ARBA" id="ARBA00022737"/>
    </source>
</evidence>
<dbReference type="PROSITE" id="PS00018">
    <property type="entry name" value="EF_HAND_1"/>
    <property type="match status" value="2"/>
</dbReference>
<dbReference type="Pfam" id="PF13499">
    <property type="entry name" value="EF-hand_7"/>
    <property type="match status" value="1"/>
</dbReference>
<dbReference type="Gene3D" id="1.10.238.10">
    <property type="entry name" value="EF-hand"/>
    <property type="match status" value="1"/>
</dbReference>
<dbReference type="PROSITE" id="PS50222">
    <property type="entry name" value="EF_HAND_2"/>
    <property type="match status" value="2"/>
</dbReference>
<dbReference type="InterPro" id="IPR018247">
    <property type="entry name" value="EF_Hand_1_Ca_BS"/>
</dbReference>
<feature type="domain" description="EF-hand" evidence="3">
    <location>
        <begin position="45"/>
        <end position="76"/>
    </location>
</feature>
<proteinExistence type="predicted"/>
<dbReference type="InterPro" id="IPR050145">
    <property type="entry name" value="Centrin_CML-like"/>
</dbReference>
<evidence type="ECO:0000259" key="3">
    <source>
        <dbReference type="PROSITE" id="PS50222"/>
    </source>
</evidence>
<dbReference type="Proteomes" id="UP000054047">
    <property type="component" value="Unassembled WGS sequence"/>
</dbReference>
<evidence type="ECO:0000313" key="4">
    <source>
        <dbReference type="EMBL" id="KIH65524.1"/>
    </source>
</evidence>
<reference evidence="4 5" key="1">
    <citation type="submission" date="2013-12" db="EMBL/GenBank/DDBJ databases">
        <title>Draft genome of the parsitic nematode Ancylostoma duodenale.</title>
        <authorList>
            <person name="Mitreva M."/>
        </authorList>
    </citation>
    <scope>NUCLEOTIDE SEQUENCE [LARGE SCALE GENOMIC DNA]</scope>
    <source>
        <strain evidence="4 5">Zhejiang</strain>
    </source>
</reference>
<name>A0A0C2H1S4_9BILA</name>
<accession>A0A0C2H1S4</accession>
<sequence>MRCPPVHRTTLKELETQFHNFDSDGDGSITEEEMARVLRETTDLNDAQVIHEMFTATDTNNDGRISFVEFVKMMQE</sequence>
<dbReference type="GO" id="GO:0005509">
    <property type="term" value="F:calcium ion binding"/>
    <property type="evidence" value="ECO:0007669"/>
    <property type="project" value="InterPro"/>
</dbReference>
<dbReference type="SUPFAM" id="SSF47473">
    <property type="entry name" value="EF-hand"/>
    <property type="match status" value="1"/>
</dbReference>
<dbReference type="SMART" id="SM00054">
    <property type="entry name" value="EFh"/>
    <property type="match status" value="2"/>
</dbReference>
<feature type="domain" description="EF-hand" evidence="3">
    <location>
        <begin position="9"/>
        <end position="44"/>
    </location>
</feature>
<organism evidence="4 5">
    <name type="scientific">Ancylostoma duodenale</name>
    <dbReference type="NCBI Taxonomy" id="51022"/>
    <lineage>
        <taxon>Eukaryota</taxon>
        <taxon>Metazoa</taxon>
        <taxon>Ecdysozoa</taxon>
        <taxon>Nematoda</taxon>
        <taxon>Chromadorea</taxon>
        <taxon>Rhabditida</taxon>
        <taxon>Rhabditina</taxon>
        <taxon>Rhabditomorpha</taxon>
        <taxon>Strongyloidea</taxon>
        <taxon>Ancylostomatidae</taxon>
        <taxon>Ancylostomatinae</taxon>
        <taxon>Ancylostoma</taxon>
    </lineage>
</organism>